<dbReference type="Proteomes" id="UP000751614">
    <property type="component" value="Unassembled WGS sequence"/>
</dbReference>
<organism evidence="2 3">
    <name type="scientific">Flagellimonas algicola</name>
    <dbReference type="NCBI Taxonomy" id="2583815"/>
    <lineage>
        <taxon>Bacteria</taxon>
        <taxon>Pseudomonadati</taxon>
        <taxon>Bacteroidota</taxon>
        <taxon>Flavobacteriia</taxon>
        <taxon>Flavobacteriales</taxon>
        <taxon>Flavobacteriaceae</taxon>
        <taxon>Flagellimonas</taxon>
    </lineage>
</organism>
<evidence type="ECO:0000313" key="2">
    <source>
        <dbReference type="EMBL" id="TMU50794.1"/>
    </source>
</evidence>
<reference evidence="2 3" key="1">
    <citation type="submission" date="2019-05" db="EMBL/GenBank/DDBJ databases">
        <title>Flagellimonas sp. AsT0115, sp. nov., isolated from a marine red algae, Asparagopsis taxiformis.</title>
        <authorList>
            <person name="Kim J."/>
            <person name="Jeong S.E."/>
            <person name="Jeon C.O."/>
        </authorList>
    </citation>
    <scope>NUCLEOTIDE SEQUENCE [LARGE SCALE GENOMIC DNA]</scope>
    <source>
        <strain evidence="2 3">AsT0115</strain>
    </source>
</reference>
<proteinExistence type="predicted"/>
<dbReference type="Pfam" id="PF07883">
    <property type="entry name" value="Cupin_2"/>
    <property type="match status" value="1"/>
</dbReference>
<dbReference type="RefSeq" id="WP_138839145.1">
    <property type="nucleotide sequence ID" value="NZ_VCNI01000004.1"/>
</dbReference>
<dbReference type="Gene3D" id="2.60.120.10">
    <property type="entry name" value="Jelly Rolls"/>
    <property type="match status" value="1"/>
</dbReference>
<dbReference type="CDD" id="cd02236">
    <property type="entry name" value="cupin_CV2614-like"/>
    <property type="match status" value="1"/>
</dbReference>
<dbReference type="InterPro" id="IPR013096">
    <property type="entry name" value="Cupin_2"/>
</dbReference>
<evidence type="ECO:0000313" key="3">
    <source>
        <dbReference type="Proteomes" id="UP000751614"/>
    </source>
</evidence>
<gene>
    <name evidence="2" type="ORF">FGG15_18535</name>
</gene>
<dbReference type="PROSITE" id="PS51257">
    <property type="entry name" value="PROKAR_LIPOPROTEIN"/>
    <property type="match status" value="1"/>
</dbReference>
<name>A0ABY2WGU6_9FLAO</name>
<sequence>MRKLVLVTSLFLLILGSCKSIQKEIQFTTLVQTSQSWNGNPLPSYSNLEPEVTIVKVIIPGKSKLAWHKHPNINAGVLLKGKLTVISENQDTLRLKAGDPIVELVDTWHYGINEKNKAVEIIVFYAGTKGVPLSVKKD</sequence>
<keyword evidence="3" id="KW-1185">Reference proteome</keyword>
<protein>
    <submittedName>
        <fullName evidence="2">Cupin domain-containing protein</fullName>
    </submittedName>
</protein>
<dbReference type="InterPro" id="IPR011051">
    <property type="entry name" value="RmlC_Cupin_sf"/>
</dbReference>
<dbReference type="InterPro" id="IPR014710">
    <property type="entry name" value="RmlC-like_jellyroll"/>
</dbReference>
<dbReference type="SUPFAM" id="SSF51182">
    <property type="entry name" value="RmlC-like cupins"/>
    <property type="match status" value="1"/>
</dbReference>
<evidence type="ECO:0000259" key="1">
    <source>
        <dbReference type="Pfam" id="PF07883"/>
    </source>
</evidence>
<feature type="domain" description="Cupin type-2" evidence="1">
    <location>
        <begin position="58"/>
        <end position="125"/>
    </location>
</feature>
<accession>A0ABY2WGU6</accession>
<dbReference type="EMBL" id="VCNI01000004">
    <property type="protein sequence ID" value="TMU50794.1"/>
    <property type="molecule type" value="Genomic_DNA"/>
</dbReference>
<comment type="caution">
    <text evidence="2">The sequence shown here is derived from an EMBL/GenBank/DDBJ whole genome shotgun (WGS) entry which is preliminary data.</text>
</comment>